<feature type="non-terminal residue" evidence="1">
    <location>
        <position position="78"/>
    </location>
</feature>
<dbReference type="EMBL" id="JAMZMK010010993">
    <property type="protein sequence ID" value="KAI7729487.1"/>
    <property type="molecule type" value="Genomic_DNA"/>
</dbReference>
<reference evidence="1" key="1">
    <citation type="submission" date="2022-06" db="EMBL/GenBank/DDBJ databases">
        <title>Uncovering the hologenomic basis of an extraordinary plant invasion.</title>
        <authorList>
            <person name="Bieker V.C."/>
            <person name="Martin M.D."/>
            <person name="Gilbert T."/>
            <person name="Hodgins K."/>
            <person name="Battlay P."/>
            <person name="Petersen B."/>
            <person name="Wilson J."/>
        </authorList>
    </citation>
    <scope>NUCLEOTIDE SEQUENCE</scope>
    <source>
        <strain evidence="1">AA19_3_7</strain>
        <tissue evidence="1">Leaf</tissue>
    </source>
</reference>
<evidence type="ECO:0000313" key="1">
    <source>
        <dbReference type="EMBL" id="KAI7729487.1"/>
    </source>
</evidence>
<protein>
    <submittedName>
        <fullName evidence="1">Uncharacterized protein</fullName>
    </submittedName>
</protein>
<accession>A0AAD5BU27</accession>
<feature type="non-terminal residue" evidence="1">
    <location>
        <position position="1"/>
    </location>
</feature>
<sequence>GYVRHPITNQTTLSIPYNCPAHAVPFPSPEAPSSFRNSLRHWTTGRCSTWLFVDSDRFTGNLLRDVLMVWIHASIGEL</sequence>
<dbReference type="AlphaFoldDB" id="A0AAD5BU27"/>
<evidence type="ECO:0000313" key="2">
    <source>
        <dbReference type="Proteomes" id="UP001206925"/>
    </source>
</evidence>
<gene>
    <name evidence="1" type="ORF">M8C21_026392</name>
</gene>
<dbReference type="Proteomes" id="UP001206925">
    <property type="component" value="Unassembled WGS sequence"/>
</dbReference>
<comment type="caution">
    <text evidence="1">The sequence shown here is derived from an EMBL/GenBank/DDBJ whole genome shotgun (WGS) entry which is preliminary data.</text>
</comment>
<proteinExistence type="predicted"/>
<keyword evidence="2" id="KW-1185">Reference proteome</keyword>
<organism evidence="1 2">
    <name type="scientific">Ambrosia artemisiifolia</name>
    <name type="common">Common ragweed</name>
    <dbReference type="NCBI Taxonomy" id="4212"/>
    <lineage>
        <taxon>Eukaryota</taxon>
        <taxon>Viridiplantae</taxon>
        <taxon>Streptophyta</taxon>
        <taxon>Embryophyta</taxon>
        <taxon>Tracheophyta</taxon>
        <taxon>Spermatophyta</taxon>
        <taxon>Magnoliopsida</taxon>
        <taxon>eudicotyledons</taxon>
        <taxon>Gunneridae</taxon>
        <taxon>Pentapetalae</taxon>
        <taxon>asterids</taxon>
        <taxon>campanulids</taxon>
        <taxon>Asterales</taxon>
        <taxon>Asteraceae</taxon>
        <taxon>Asteroideae</taxon>
        <taxon>Heliantheae alliance</taxon>
        <taxon>Heliantheae</taxon>
        <taxon>Ambrosia</taxon>
    </lineage>
</organism>
<name>A0AAD5BU27_AMBAR</name>